<reference evidence="2 5" key="3">
    <citation type="submission" date="2019-06" db="EMBL/GenBank/DDBJ databases">
        <title>Whole genome shotgun sequence of Brevibacillus reuszeri NBRC 15719.</title>
        <authorList>
            <person name="Hosoyama A."/>
            <person name="Uohara A."/>
            <person name="Ohji S."/>
            <person name="Ichikawa N."/>
        </authorList>
    </citation>
    <scope>NUCLEOTIDE SEQUENCE [LARGE SCALE GENOMIC DNA]</scope>
    <source>
        <strain evidence="2 5">NBRC 15719</strain>
    </source>
</reference>
<evidence type="ECO:0000313" key="5">
    <source>
        <dbReference type="Proteomes" id="UP000319578"/>
    </source>
</evidence>
<dbReference type="EMBL" id="LGIQ01000004">
    <property type="protein sequence ID" value="KNB74225.1"/>
    <property type="molecule type" value="Genomic_DNA"/>
</dbReference>
<proteinExistence type="predicted"/>
<dbReference type="RefSeq" id="WP_049737038.1">
    <property type="nucleotide sequence ID" value="NZ_BJON01000039.1"/>
</dbReference>
<sequence length="69" mass="8169">MNALDANKRQLEIWKKTLEYEIAMMAPQSRPACDDFLDRLMQFEKELEQRTQHTSMLLLGSQRTRTSHS</sequence>
<organism evidence="3 4">
    <name type="scientific">Brevibacillus reuszeri</name>
    <dbReference type="NCBI Taxonomy" id="54915"/>
    <lineage>
        <taxon>Bacteria</taxon>
        <taxon>Bacillati</taxon>
        <taxon>Bacillota</taxon>
        <taxon>Bacilli</taxon>
        <taxon>Bacillales</taxon>
        <taxon>Paenibacillaceae</taxon>
        <taxon>Brevibacillus</taxon>
    </lineage>
</organism>
<dbReference type="STRING" id="54915.ADS79_03440"/>
<feature type="region of interest" description="Disordered" evidence="1">
    <location>
        <begin position="50"/>
        <end position="69"/>
    </location>
</feature>
<reference evidence="4" key="1">
    <citation type="submission" date="2015-07" db="EMBL/GenBank/DDBJ databases">
        <title>Genome sequencing project for genomic taxonomy and phylogenomics of Bacillus-like bacteria.</title>
        <authorList>
            <person name="Liu B."/>
            <person name="Wang J."/>
            <person name="Zhu Y."/>
            <person name="Liu G."/>
            <person name="Chen Q."/>
            <person name="Chen Z."/>
            <person name="Lan J."/>
            <person name="Che J."/>
            <person name="Ge C."/>
            <person name="Shi H."/>
            <person name="Pan Z."/>
            <person name="Liu X."/>
        </authorList>
    </citation>
    <scope>NUCLEOTIDE SEQUENCE [LARGE SCALE GENOMIC DNA]</scope>
    <source>
        <strain evidence="4">DSM 9887</strain>
    </source>
</reference>
<dbReference type="AlphaFoldDB" id="A0A0K9Z183"/>
<comment type="caution">
    <text evidence="3">The sequence shown here is derived from an EMBL/GenBank/DDBJ whole genome shotgun (WGS) entry which is preliminary data.</text>
</comment>
<evidence type="ECO:0000313" key="4">
    <source>
        <dbReference type="Proteomes" id="UP000036834"/>
    </source>
</evidence>
<dbReference type="PATRIC" id="fig|54915.3.peg.6058"/>
<dbReference type="OrthoDB" id="2470378at2"/>
<dbReference type="Proteomes" id="UP000319578">
    <property type="component" value="Unassembled WGS sequence"/>
</dbReference>
<protein>
    <submittedName>
        <fullName evidence="3">Uncharacterized protein</fullName>
    </submittedName>
</protein>
<dbReference type="EMBL" id="BJON01000039">
    <property type="protein sequence ID" value="GED73006.1"/>
    <property type="molecule type" value="Genomic_DNA"/>
</dbReference>
<reference evidence="3" key="2">
    <citation type="submission" date="2015-07" db="EMBL/GenBank/DDBJ databases">
        <title>MeaNS - Measles Nucleotide Surveillance Program.</title>
        <authorList>
            <person name="Tran T."/>
            <person name="Druce J."/>
        </authorList>
    </citation>
    <scope>NUCLEOTIDE SEQUENCE</scope>
    <source>
        <strain evidence="3">DSM 9887</strain>
    </source>
</reference>
<accession>A0A0K9Z183</accession>
<evidence type="ECO:0000313" key="3">
    <source>
        <dbReference type="EMBL" id="KNB74225.1"/>
    </source>
</evidence>
<gene>
    <name evidence="3" type="ORF">ADS79_03440</name>
    <name evidence="2" type="ORF">BRE01_67080</name>
</gene>
<keyword evidence="5" id="KW-1185">Reference proteome</keyword>
<dbReference type="Proteomes" id="UP000036834">
    <property type="component" value="Unassembled WGS sequence"/>
</dbReference>
<evidence type="ECO:0000313" key="2">
    <source>
        <dbReference type="EMBL" id="GED73006.1"/>
    </source>
</evidence>
<evidence type="ECO:0000256" key="1">
    <source>
        <dbReference type="SAM" id="MobiDB-lite"/>
    </source>
</evidence>
<name>A0A0K9Z183_9BACL</name>